<protein>
    <submittedName>
        <fullName evidence="8">Response regulator</fullName>
    </submittedName>
</protein>
<dbReference type="InterPro" id="IPR001789">
    <property type="entry name" value="Sig_transdc_resp-reg_receiver"/>
</dbReference>
<evidence type="ECO:0000259" key="6">
    <source>
        <dbReference type="PROSITE" id="PS50043"/>
    </source>
</evidence>
<dbReference type="Gene3D" id="3.40.50.2300">
    <property type="match status" value="1"/>
</dbReference>
<keyword evidence="1 5" id="KW-0597">Phosphoprotein</keyword>
<dbReference type="PRINTS" id="PR00038">
    <property type="entry name" value="HTHLUXR"/>
</dbReference>
<dbReference type="PROSITE" id="PS00622">
    <property type="entry name" value="HTH_LUXR_1"/>
    <property type="match status" value="1"/>
</dbReference>
<dbReference type="RefSeq" id="WP_378101077.1">
    <property type="nucleotide sequence ID" value="NZ_JBHSEP010000024.1"/>
</dbReference>
<keyword evidence="3" id="KW-0238">DNA-binding</keyword>
<dbReference type="CDD" id="cd06170">
    <property type="entry name" value="LuxR_C_like"/>
    <property type="match status" value="1"/>
</dbReference>
<keyword evidence="4" id="KW-0804">Transcription</keyword>
<dbReference type="SUPFAM" id="SSF52172">
    <property type="entry name" value="CheY-like"/>
    <property type="match status" value="1"/>
</dbReference>
<evidence type="ECO:0000256" key="5">
    <source>
        <dbReference type="PROSITE-ProRule" id="PRU00169"/>
    </source>
</evidence>
<dbReference type="PROSITE" id="PS50110">
    <property type="entry name" value="RESPONSE_REGULATORY"/>
    <property type="match status" value="1"/>
</dbReference>
<feature type="modified residue" description="4-aspartylphosphate" evidence="5">
    <location>
        <position position="55"/>
    </location>
</feature>
<dbReference type="Proteomes" id="UP001596028">
    <property type="component" value="Unassembled WGS sequence"/>
</dbReference>
<comment type="caution">
    <text evidence="8">The sequence shown here is derived from an EMBL/GenBank/DDBJ whole genome shotgun (WGS) entry which is preliminary data.</text>
</comment>
<evidence type="ECO:0000256" key="4">
    <source>
        <dbReference type="ARBA" id="ARBA00023163"/>
    </source>
</evidence>
<dbReference type="PANTHER" id="PTHR43214:SF43">
    <property type="entry name" value="TWO-COMPONENT RESPONSE REGULATOR"/>
    <property type="match status" value="1"/>
</dbReference>
<organism evidence="8 9">
    <name type="scientific">Cohnella hongkongensis</name>
    <dbReference type="NCBI Taxonomy" id="178337"/>
    <lineage>
        <taxon>Bacteria</taxon>
        <taxon>Bacillati</taxon>
        <taxon>Bacillota</taxon>
        <taxon>Bacilli</taxon>
        <taxon>Bacillales</taxon>
        <taxon>Paenibacillaceae</taxon>
        <taxon>Cohnella</taxon>
    </lineage>
</organism>
<dbReference type="EMBL" id="JBHSEP010000024">
    <property type="protein sequence ID" value="MFC4601259.1"/>
    <property type="molecule type" value="Genomic_DNA"/>
</dbReference>
<evidence type="ECO:0000256" key="3">
    <source>
        <dbReference type="ARBA" id="ARBA00023125"/>
    </source>
</evidence>
<gene>
    <name evidence="8" type="ORF">ACFO3S_23655</name>
</gene>
<proteinExistence type="predicted"/>
<evidence type="ECO:0000313" key="8">
    <source>
        <dbReference type="EMBL" id="MFC4601259.1"/>
    </source>
</evidence>
<dbReference type="Pfam" id="PF00072">
    <property type="entry name" value="Response_reg"/>
    <property type="match status" value="1"/>
</dbReference>
<dbReference type="InterPro" id="IPR011006">
    <property type="entry name" value="CheY-like_superfamily"/>
</dbReference>
<dbReference type="CDD" id="cd17535">
    <property type="entry name" value="REC_NarL-like"/>
    <property type="match status" value="1"/>
</dbReference>
<reference evidence="9" key="1">
    <citation type="journal article" date="2019" name="Int. J. Syst. Evol. Microbiol.">
        <title>The Global Catalogue of Microorganisms (GCM) 10K type strain sequencing project: providing services to taxonomists for standard genome sequencing and annotation.</title>
        <authorList>
            <consortium name="The Broad Institute Genomics Platform"/>
            <consortium name="The Broad Institute Genome Sequencing Center for Infectious Disease"/>
            <person name="Wu L."/>
            <person name="Ma J."/>
        </authorList>
    </citation>
    <scope>NUCLEOTIDE SEQUENCE [LARGE SCALE GENOMIC DNA]</scope>
    <source>
        <strain evidence="9">CCUG 49571</strain>
    </source>
</reference>
<dbReference type="InterPro" id="IPR000792">
    <property type="entry name" value="Tscrpt_reg_LuxR_C"/>
</dbReference>
<accession>A0ABV9FM22</accession>
<sequence>MKIRILLADDHQIVLKGISFFLALQPDFEIVGEASNGREAVELTASLKPDIVLMDLNMPVMDGIEASRLIAESHPEVKVLVLTSFSDRSHVVPALRTGAIGYMLKEVEPDQLVEAIRSAHKGNVQLHPDISNIILSQLSPIGTEHRSAPSKDALDSLTPRELEVLEQITKGLSNKEIAQRLVVAEKTVKTHVSSILSKLNLSDRTQAALYAVSVFAPEPEKTSSYD</sequence>
<keyword evidence="9" id="KW-1185">Reference proteome</keyword>
<dbReference type="InterPro" id="IPR039420">
    <property type="entry name" value="WalR-like"/>
</dbReference>
<dbReference type="InterPro" id="IPR058245">
    <property type="entry name" value="NreC/VraR/RcsB-like_REC"/>
</dbReference>
<dbReference type="Pfam" id="PF00196">
    <property type="entry name" value="GerE"/>
    <property type="match status" value="1"/>
</dbReference>
<evidence type="ECO:0000313" key="9">
    <source>
        <dbReference type="Proteomes" id="UP001596028"/>
    </source>
</evidence>
<name>A0ABV9FM22_9BACL</name>
<evidence type="ECO:0000259" key="7">
    <source>
        <dbReference type="PROSITE" id="PS50110"/>
    </source>
</evidence>
<keyword evidence="2" id="KW-0805">Transcription regulation</keyword>
<dbReference type="SMART" id="SM00421">
    <property type="entry name" value="HTH_LUXR"/>
    <property type="match status" value="1"/>
</dbReference>
<feature type="domain" description="HTH luxR-type" evidence="6">
    <location>
        <begin position="150"/>
        <end position="215"/>
    </location>
</feature>
<evidence type="ECO:0000256" key="2">
    <source>
        <dbReference type="ARBA" id="ARBA00023015"/>
    </source>
</evidence>
<feature type="domain" description="Response regulatory" evidence="7">
    <location>
        <begin position="4"/>
        <end position="120"/>
    </location>
</feature>
<dbReference type="PANTHER" id="PTHR43214">
    <property type="entry name" value="TWO-COMPONENT RESPONSE REGULATOR"/>
    <property type="match status" value="1"/>
</dbReference>
<dbReference type="SMART" id="SM00448">
    <property type="entry name" value="REC"/>
    <property type="match status" value="1"/>
</dbReference>
<dbReference type="PROSITE" id="PS50043">
    <property type="entry name" value="HTH_LUXR_2"/>
    <property type="match status" value="1"/>
</dbReference>
<evidence type="ECO:0000256" key="1">
    <source>
        <dbReference type="ARBA" id="ARBA00022553"/>
    </source>
</evidence>